<dbReference type="Proteomes" id="UP000627538">
    <property type="component" value="Unassembled WGS sequence"/>
</dbReference>
<dbReference type="Gene3D" id="3.60.120.10">
    <property type="entry name" value="Anthranilate synthase"/>
    <property type="match status" value="1"/>
</dbReference>
<sequence length="414" mass="43812">MSDQASLPRLRVHVRPATPCDPIDLVAAHTCAPVNAWISEGDVVIGWGQAWRIEVAGADQCRRASGMWQAIAARARVSGEAGVAAPLCFGSFGFFPDTPGALIVPRTLYCLFDQRAWVIEQSVEGSDAACPPLPDERGAVEGPGSTRVRDGAHSRTDYLAILTDLIARLRAGEARKVVLARDVVVEAEAPVRPGWVAARLARAYPTCWTYAVDGLVGATPEMLAEVRDAHLYTRVLAGTAGADDAEALAASAKDRREHALAVDSVRRALTPLCEHLDIPEEPEILTLPNVTHLSSTVRAIARVTSLQAAGALHPTAAVCGTPTAEAAEIIAQIEEMDRGRYAGPVGWMDSRGNGQWGIALRCGIVSENGLSVRVLAGGGIMPDSEPEREFAETQAKMLPVLAALGCGENGQQTG</sequence>
<keyword evidence="9" id="KW-1185">Reference proteome</keyword>
<evidence type="ECO:0000256" key="5">
    <source>
        <dbReference type="ARBA" id="ARBA00041564"/>
    </source>
</evidence>
<evidence type="ECO:0000313" key="9">
    <source>
        <dbReference type="Proteomes" id="UP000627538"/>
    </source>
</evidence>
<organism evidence="8 9">
    <name type="scientific">Nanchangia anserum</name>
    <dbReference type="NCBI Taxonomy" id="2692125"/>
    <lineage>
        <taxon>Bacteria</taxon>
        <taxon>Bacillati</taxon>
        <taxon>Actinomycetota</taxon>
        <taxon>Actinomycetes</taxon>
        <taxon>Actinomycetales</taxon>
        <taxon>Actinomycetaceae</taxon>
        <taxon>Nanchangia</taxon>
    </lineage>
</organism>
<dbReference type="PANTHER" id="PTHR42839:SF2">
    <property type="entry name" value="ISOCHORISMATE SYNTHASE ENTC"/>
    <property type="match status" value="1"/>
</dbReference>
<dbReference type="NCBIfam" id="TIGR00543">
    <property type="entry name" value="isochor_syn"/>
    <property type="match status" value="1"/>
</dbReference>
<feature type="domain" description="Chorismate-utilising enzyme C-terminal" evidence="7">
    <location>
        <begin position="155"/>
        <end position="396"/>
    </location>
</feature>
<dbReference type="InterPro" id="IPR005801">
    <property type="entry name" value="ADC_synthase"/>
</dbReference>
<evidence type="ECO:0000256" key="3">
    <source>
        <dbReference type="ARBA" id="ARBA00012824"/>
    </source>
</evidence>
<dbReference type="PANTHER" id="PTHR42839">
    <property type="entry name" value="ISOCHORISMATE SYNTHASE ENTC"/>
    <property type="match status" value="1"/>
</dbReference>
<name>A0A8I0KU60_9ACTO</name>
<evidence type="ECO:0000259" key="7">
    <source>
        <dbReference type="Pfam" id="PF00425"/>
    </source>
</evidence>
<dbReference type="AlphaFoldDB" id="A0A8I0KU60"/>
<dbReference type="Pfam" id="PF00425">
    <property type="entry name" value="Chorismate_bind"/>
    <property type="match status" value="1"/>
</dbReference>
<dbReference type="RefSeq" id="WP_191071401.1">
    <property type="nucleotide sequence ID" value="NZ_CP060506.1"/>
</dbReference>
<reference evidence="8 9" key="1">
    <citation type="submission" date="2020-08" db="EMBL/GenBank/DDBJ databases">
        <title>Winkia gen. nov., sp. nov., isolated from faeces of the Anser albifrons in China.</title>
        <authorList>
            <person name="Liu Q."/>
        </authorList>
    </citation>
    <scope>NUCLEOTIDE SEQUENCE [LARGE SCALE GENOMIC DNA]</scope>
    <source>
        <strain evidence="8 9">C62</strain>
    </source>
</reference>
<dbReference type="InterPro" id="IPR004561">
    <property type="entry name" value="IsoChor_synthase"/>
</dbReference>
<protein>
    <recommendedName>
        <fullName evidence="3">isochorismate synthase</fullName>
        <ecNumber evidence="3">5.4.4.2</ecNumber>
    </recommendedName>
    <alternativeName>
        <fullName evidence="5">Isochorismate mutase</fullName>
    </alternativeName>
</protein>
<dbReference type="InterPro" id="IPR015890">
    <property type="entry name" value="Chorismate_C"/>
</dbReference>
<feature type="region of interest" description="Disordered" evidence="6">
    <location>
        <begin position="131"/>
        <end position="150"/>
    </location>
</feature>
<evidence type="ECO:0000256" key="4">
    <source>
        <dbReference type="ARBA" id="ARBA00023235"/>
    </source>
</evidence>
<comment type="catalytic activity">
    <reaction evidence="1">
        <text>chorismate = isochorismate</text>
        <dbReference type="Rhea" id="RHEA:18985"/>
        <dbReference type="ChEBI" id="CHEBI:29748"/>
        <dbReference type="ChEBI" id="CHEBI:29780"/>
        <dbReference type="EC" id="5.4.4.2"/>
    </reaction>
</comment>
<comment type="caution">
    <text evidence="8">The sequence shown here is derived from an EMBL/GenBank/DDBJ whole genome shotgun (WGS) entry which is preliminary data.</text>
</comment>
<proteinExistence type="inferred from homology"/>
<evidence type="ECO:0000313" key="8">
    <source>
        <dbReference type="EMBL" id="MBD3689348.1"/>
    </source>
</evidence>
<evidence type="ECO:0000256" key="2">
    <source>
        <dbReference type="ARBA" id="ARBA00005297"/>
    </source>
</evidence>
<keyword evidence="4 8" id="KW-0413">Isomerase</keyword>
<comment type="similarity">
    <text evidence="2">Belongs to the isochorismate synthase family.</text>
</comment>
<dbReference type="SUPFAM" id="SSF56322">
    <property type="entry name" value="ADC synthase"/>
    <property type="match status" value="1"/>
</dbReference>
<evidence type="ECO:0000256" key="1">
    <source>
        <dbReference type="ARBA" id="ARBA00000799"/>
    </source>
</evidence>
<evidence type="ECO:0000256" key="6">
    <source>
        <dbReference type="SAM" id="MobiDB-lite"/>
    </source>
</evidence>
<dbReference type="GO" id="GO:0008909">
    <property type="term" value="F:isochorismate synthase activity"/>
    <property type="evidence" value="ECO:0007669"/>
    <property type="project" value="UniProtKB-EC"/>
</dbReference>
<dbReference type="EMBL" id="JACRUO010000001">
    <property type="protein sequence ID" value="MBD3689348.1"/>
    <property type="molecule type" value="Genomic_DNA"/>
</dbReference>
<dbReference type="EC" id="5.4.4.2" evidence="3"/>
<gene>
    <name evidence="8" type="ORF">H8R10_03775</name>
</gene>
<accession>A0A8I0KU60</accession>